<proteinExistence type="predicted"/>
<gene>
    <name evidence="1" type="ORF">FIBSPDRAFT_1049324</name>
</gene>
<reference evidence="1 2" key="1">
    <citation type="journal article" date="2016" name="Mol. Biol. Evol.">
        <title>Comparative Genomics of Early-Diverging Mushroom-Forming Fungi Provides Insights into the Origins of Lignocellulose Decay Capabilities.</title>
        <authorList>
            <person name="Nagy L.G."/>
            <person name="Riley R."/>
            <person name="Tritt A."/>
            <person name="Adam C."/>
            <person name="Daum C."/>
            <person name="Floudas D."/>
            <person name="Sun H."/>
            <person name="Yadav J.S."/>
            <person name="Pangilinan J."/>
            <person name="Larsson K.H."/>
            <person name="Matsuura K."/>
            <person name="Barry K."/>
            <person name="Labutti K."/>
            <person name="Kuo R."/>
            <person name="Ohm R.A."/>
            <person name="Bhattacharya S.S."/>
            <person name="Shirouzu T."/>
            <person name="Yoshinaga Y."/>
            <person name="Martin F.M."/>
            <person name="Grigoriev I.V."/>
            <person name="Hibbett D.S."/>
        </authorList>
    </citation>
    <scope>NUCLEOTIDE SEQUENCE [LARGE SCALE GENOMIC DNA]</scope>
    <source>
        <strain evidence="1 2">CBS 109695</strain>
    </source>
</reference>
<evidence type="ECO:0000313" key="2">
    <source>
        <dbReference type="Proteomes" id="UP000076532"/>
    </source>
</evidence>
<dbReference type="EMBL" id="KV417630">
    <property type="protein sequence ID" value="KZP13641.1"/>
    <property type="molecule type" value="Genomic_DNA"/>
</dbReference>
<name>A0A166CGQ7_9AGAM</name>
<protein>
    <submittedName>
        <fullName evidence="1">Uncharacterized protein</fullName>
    </submittedName>
</protein>
<keyword evidence="2" id="KW-1185">Reference proteome</keyword>
<organism evidence="1 2">
    <name type="scientific">Athelia psychrophila</name>
    <dbReference type="NCBI Taxonomy" id="1759441"/>
    <lineage>
        <taxon>Eukaryota</taxon>
        <taxon>Fungi</taxon>
        <taxon>Dikarya</taxon>
        <taxon>Basidiomycota</taxon>
        <taxon>Agaricomycotina</taxon>
        <taxon>Agaricomycetes</taxon>
        <taxon>Agaricomycetidae</taxon>
        <taxon>Atheliales</taxon>
        <taxon>Atheliaceae</taxon>
        <taxon>Athelia</taxon>
    </lineage>
</organism>
<evidence type="ECO:0000313" key="1">
    <source>
        <dbReference type="EMBL" id="KZP13641.1"/>
    </source>
</evidence>
<dbReference type="Proteomes" id="UP000076532">
    <property type="component" value="Unassembled WGS sequence"/>
</dbReference>
<sequence>MPNFETLNTCDSDVLNVGRDLLSARDITYNVYHIYHLAVVQPSGRLIDESSRGETGGLGWGEAEEGRGAWQEAADGTVHSLLRRLLRAFGFPL</sequence>
<accession>A0A166CGQ7</accession>
<dbReference type="AlphaFoldDB" id="A0A166CGQ7"/>